<dbReference type="InterPro" id="IPR013130">
    <property type="entry name" value="Fe3_Rdtase_TM_dom"/>
</dbReference>
<evidence type="ECO:0000313" key="7">
    <source>
        <dbReference type="Proteomes" id="UP000287651"/>
    </source>
</evidence>
<dbReference type="GO" id="GO:0005886">
    <property type="term" value="C:plasma membrane"/>
    <property type="evidence" value="ECO:0007669"/>
    <property type="project" value="TreeGrafter"/>
</dbReference>
<evidence type="ECO:0000256" key="3">
    <source>
        <dbReference type="ARBA" id="ARBA00022989"/>
    </source>
</evidence>
<keyword evidence="3" id="KW-1133">Transmembrane helix</keyword>
<dbReference type="EMBL" id="AMZH03018858">
    <property type="protein sequence ID" value="RRT41085.1"/>
    <property type="molecule type" value="Genomic_DNA"/>
</dbReference>
<dbReference type="GO" id="GO:0016174">
    <property type="term" value="F:NAD(P)H oxidase H2O2-forming activity"/>
    <property type="evidence" value="ECO:0007669"/>
    <property type="project" value="TreeGrafter"/>
</dbReference>
<protein>
    <submittedName>
        <fullName evidence="6">Uncharacterized protein</fullName>
    </submittedName>
</protein>
<proteinExistence type="predicted"/>
<evidence type="ECO:0000256" key="2">
    <source>
        <dbReference type="ARBA" id="ARBA00022692"/>
    </source>
</evidence>
<evidence type="ECO:0000256" key="5">
    <source>
        <dbReference type="ARBA" id="ARBA00023136"/>
    </source>
</evidence>
<keyword evidence="4" id="KW-0560">Oxidoreductase</keyword>
<dbReference type="Proteomes" id="UP000287651">
    <property type="component" value="Unassembled WGS sequence"/>
</dbReference>
<evidence type="ECO:0000313" key="6">
    <source>
        <dbReference type="EMBL" id="RRT41085.1"/>
    </source>
</evidence>
<comment type="caution">
    <text evidence="6">The sequence shown here is derived from an EMBL/GenBank/DDBJ whole genome shotgun (WGS) entry which is preliminary data.</text>
</comment>
<dbReference type="InterPro" id="IPR050369">
    <property type="entry name" value="RBOH/FRE"/>
</dbReference>
<dbReference type="PANTHER" id="PTHR11972:SF153">
    <property type="entry name" value="SUPEROXIDE-GENERATING NADPH OXIDASE HEAVY CHAIN SUBUNIT A"/>
    <property type="match status" value="1"/>
</dbReference>
<dbReference type="Pfam" id="PF01794">
    <property type="entry name" value="Ferric_reduct"/>
    <property type="match status" value="1"/>
</dbReference>
<gene>
    <name evidence="6" type="ORF">B296_00058068</name>
</gene>
<sequence>MVGVILHAGNHVTCDFPRLISSSADKYDMLRPYFGDTKPTYMDLVRGPEGVTGIIMVICMVVAFTLATHWFRRSLVRFPKPFDRLTGFNAFWYSHHLFVIVYVLLIVHGECLYLIHKWYNKTVNLSLPRNLVTEFLAMLNLVLRCRHGCI</sequence>
<dbReference type="AlphaFoldDB" id="A0A444DYI3"/>
<keyword evidence="5" id="KW-0472">Membrane</keyword>
<evidence type="ECO:0000256" key="4">
    <source>
        <dbReference type="ARBA" id="ARBA00023002"/>
    </source>
</evidence>
<accession>A0A444DYI3</accession>
<dbReference type="PANTHER" id="PTHR11972">
    <property type="entry name" value="NADPH OXIDASE"/>
    <property type="match status" value="1"/>
</dbReference>
<organism evidence="6 7">
    <name type="scientific">Ensete ventricosum</name>
    <name type="common">Abyssinian banana</name>
    <name type="synonym">Musa ensete</name>
    <dbReference type="NCBI Taxonomy" id="4639"/>
    <lineage>
        <taxon>Eukaryota</taxon>
        <taxon>Viridiplantae</taxon>
        <taxon>Streptophyta</taxon>
        <taxon>Embryophyta</taxon>
        <taxon>Tracheophyta</taxon>
        <taxon>Spermatophyta</taxon>
        <taxon>Magnoliopsida</taxon>
        <taxon>Liliopsida</taxon>
        <taxon>Zingiberales</taxon>
        <taxon>Musaceae</taxon>
        <taxon>Ensete</taxon>
    </lineage>
</organism>
<evidence type="ECO:0000256" key="1">
    <source>
        <dbReference type="ARBA" id="ARBA00004141"/>
    </source>
</evidence>
<comment type="subcellular location">
    <subcellularLocation>
        <location evidence="1">Membrane</location>
        <topology evidence="1">Multi-pass membrane protein</topology>
    </subcellularLocation>
</comment>
<name>A0A444DYI3_ENSVE</name>
<reference evidence="6 7" key="1">
    <citation type="journal article" date="2014" name="Agronomy (Basel)">
        <title>A Draft Genome Sequence for Ensete ventricosum, the Drought-Tolerant Tree Against Hunger.</title>
        <authorList>
            <person name="Harrison J."/>
            <person name="Moore K.A."/>
            <person name="Paszkiewicz K."/>
            <person name="Jones T."/>
            <person name="Grant M."/>
            <person name="Ambacheew D."/>
            <person name="Muzemil S."/>
            <person name="Studholme D.J."/>
        </authorList>
    </citation>
    <scope>NUCLEOTIDE SEQUENCE [LARGE SCALE GENOMIC DNA]</scope>
</reference>
<keyword evidence="2" id="KW-0812">Transmembrane</keyword>